<dbReference type="EMBL" id="DVON01000135">
    <property type="protein sequence ID" value="HIV12696.1"/>
    <property type="molecule type" value="Genomic_DNA"/>
</dbReference>
<comment type="pathway">
    <text evidence="1 9">Glycan biosynthesis; sucrose metabolism.</text>
</comment>
<comment type="subcellular location">
    <subcellularLocation>
        <location evidence="9">Cytoplasm</location>
    </subcellularLocation>
</comment>
<dbReference type="Pfam" id="PF08244">
    <property type="entry name" value="Glyco_hydro_32C"/>
    <property type="match status" value="1"/>
</dbReference>
<dbReference type="SUPFAM" id="SSF75005">
    <property type="entry name" value="Arabinanase/levansucrase/invertase"/>
    <property type="match status" value="1"/>
</dbReference>
<dbReference type="Gene3D" id="2.60.120.560">
    <property type="entry name" value="Exo-inulinase, domain 1"/>
    <property type="match status" value="1"/>
</dbReference>
<feature type="domain" description="Glycosyl hydrolase family 32 N-terminal" evidence="10">
    <location>
        <begin position="29"/>
        <end position="336"/>
    </location>
</feature>
<dbReference type="Gene3D" id="2.115.10.20">
    <property type="entry name" value="Glycosyl hydrolase domain, family 43"/>
    <property type="match status" value="1"/>
</dbReference>
<protein>
    <recommendedName>
        <fullName evidence="4 8">Sucrose-6-phosphate hydrolase</fullName>
        <ecNumber evidence="3 8">3.2.1.26</ecNumber>
    </recommendedName>
    <alternativeName>
        <fullName evidence="7 9">Invertase</fullName>
    </alternativeName>
</protein>
<evidence type="ECO:0000256" key="4">
    <source>
        <dbReference type="ARBA" id="ARBA00019623"/>
    </source>
</evidence>
<comment type="caution">
    <text evidence="12">The sequence shown here is derived from an EMBL/GenBank/DDBJ whole genome shotgun (WGS) entry which is preliminary data.</text>
</comment>
<evidence type="ECO:0000256" key="9">
    <source>
        <dbReference type="RuleBase" id="RU365015"/>
    </source>
</evidence>
<keyword evidence="5 8" id="KW-0378">Hydrolase</keyword>
<accession>A0A9D1NUT8</accession>
<dbReference type="GO" id="GO:0005975">
    <property type="term" value="P:carbohydrate metabolic process"/>
    <property type="evidence" value="ECO:0007669"/>
    <property type="project" value="InterPro"/>
</dbReference>
<proteinExistence type="inferred from homology"/>
<keyword evidence="9" id="KW-0963">Cytoplasm</keyword>
<dbReference type="InterPro" id="IPR006232">
    <property type="entry name" value="Suc6P_hydrolase"/>
</dbReference>
<dbReference type="InterPro" id="IPR013320">
    <property type="entry name" value="ConA-like_dom_sf"/>
</dbReference>
<evidence type="ECO:0000259" key="11">
    <source>
        <dbReference type="Pfam" id="PF08244"/>
    </source>
</evidence>
<name>A0A9D1NUT8_9FIRM</name>
<gene>
    <name evidence="12" type="ORF">IAA63_06095</name>
</gene>
<dbReference type="NCBIfam" id="TIGR01322">
    <property type="entry name" value="scrB_fam"/>
    <property type="match status" value="1"/>
</dbReference>
<evidence type="ECO:0000313" key="13">
    <source>
        <dbReference type="Proteomes" id="UP000886723"/>
    </source>
</evidence>
<dbReference type="Proteomes" id="UP000886723">
    <property type="component" value="Unassembled WGS sequence"/>
</dbReference>
<evidence type="ECO:0000256" key="6">
    <source>
        <dbReference type="ARBA" id="ARBA00023295"/>
    </source>
</evidence>
<comment type="similarity">
    <text evidence="2 8">Belongs to the glycosyl hydrolase 32 family.</text>
</comment>
<dbReference type="InterPro" id="IPR001362">
    <property type="entry name" value="Glyco_hydro_32"/>
</dbReference>
<dbReference type="SMART" id="SM00640">
    <property type="entry name" value="Glyco_32"/>
    <property type="match status" value="1"/>
</dbReference>
<dbReference type="InterPro" id="IPR013148">
    <property type="entry name" value="Glyco_hydro_32_N"/>
</dbReference>
<organism evidence="12 13">
    <name type="scientific">Candidatus Pullilachnospira stercoravium</name>
    <dbReference type="NCBI Taxonomy" id="2840913"/>
    <lineage>
        <taxon>Bacteria</taxon>
        <taxon>Bacillati</taxon>
        <taxon>Bacillota</taxon>
        <taxon>Clostridia</taxon>
        <taxon>Lachnospirales</taxon>
        <taxon>Lachnospiraceae</taxon>
        <taxon>Lachnospiraceae incertae sedis</taxon>
        <taxon>Candidatus Pullilachnospira</taxon>
    </lineage>
</organism>
<dbReference type="EC" id="3.2.1.26" evidence="3 8"/>
<reference evidence="12" key="2">
    <citation type="journal article" date="2021" name="PeerJ">
        <title>Extensive microbial diversity within the chicken gut microbiome revealed by metagenomics and culture.</title>
        <authorList>
            <person name="Gilroy R."/>
            <person name="Ravi A."/>
            <person name="Getino M."/>
            <person name="Pursley I."/>
            <person name="Horton D.L."/>
            <person name="Alikhan N.F."/>
            <person name="Baker D."/>
            <person name="Gharbi K."/>
            <person name="Hall N."/>
            <person name="Watson M."/>
            <person name="Adriaenssens E.M."/>
            <person name="Foster-Nyarko E."/>
            <person name="Jarju S."/>
            <person name="Secka A."/>
            <person name="Antonio M."/>
            <person name="Oren A."/>
            <person name="Chaudhuri R.R."/>
            <person name="La Ragione R."/>
            <person name="Hildebrand F."/>
            <person name="Pallen M.J."/>
        </authorList>
    </citation>
    <scope>NUCLEOTIDE SEQUENCE</scope>
    <source>
        <strain evidence="12">ChiBcec2-4451</strain>
    </source>
</reference>
<evidence type="ECO:0000256" key="7">
    <source>
        <dbReference type="ARBA" id="ARBA00033367"/>
    </source>
</evidence>
<evidence type="ECO:0000256" key="1">
    <source>
        <dbReference type="ARBA" id="ARBA00004914"/>
    </source>
</evidence>
<sequence length="488" mass="56166">MISENLKQARAQEEKKRKEIDMAQRPCCHFSVPTGWMNDPNGFSRYQGVYHLFYQYYPYGTAWNSMHWGHAVTEDLIRWKYLPAAMAPDQAYDAEGVFSGSAVEYQGKQCLLYTGVSQVRLPDGKQAVRQTQCLAVGDGTDYEKYSGNPVISADMLPQGSSLEDFRDPKVWEEDGTYYMVVGSRHADGSGQILLYSSENLTEWKFETVIDRCRNRYGKMWECPDFFPLDDKQVLVVSPQDMQAEGLEFHNGNGTMFLAGTYDREKKEFHREWVQTVDYGLDFYAPQTVLAEDGRRIMIAWMKSWDNNMFPEGYEWNGMMTIPRELSIRDGRIYQNPVRELEAYRGEKTEHMGFNVDGECWLQGISGRMLDLTVELEPGNYELFQIRLAENDRFHSSITYRPGQRTLTFDRTYSGYCRDMAATRSLYAGDGSGKLKLRIILDKYSVEIFVNDGQSALTSLIVTPQEADGIHFLSEGEVDFSAYCWELNL</sequence>
<evidence type="ECO:0000256" key="2">
    <source>
        <dbReference type="ARBA" id="ARBA00009902"/>
    </source>
</evidence>
<dbReference type="Pfam" id="PF00251">
    <property type="entry name" value="Glyco_hydro_32N"/>
    <property type="match status" value="1"/>
</dbReference>
<dbReference type="InterPro" id="IPR013189">
    <property type="entry name" value="Glyco_hydro_32_C"/>
</dbReference>
<dbReference type="PANTHER" id="PTHR43101">
    <property type="entry name" value="BETA-FRUCTOSIDASE"/>
    <property type="match status" value="1"/>
</dbReference>
<dbReference type="GO" id="GO:0005737">
    <property type="term" value="C:cytoplasm"/>
    <property type="evidence" value="ECO:0007669"/>
    <property type="project" value="UniProtKB-SubCell"/>
</dbReference>
<evidence type="ECO:0000259" key="10">
    <source>
        <dbReference type="Pfam" id="PF00251"/>
    </source>
</evidence>
<feature type="domain" description="Glycosyl hydrolase family 32 C-terminal" evidence="11">
    <location>
        <begin position="339"/>
        <end position="479"/>
    </location>
</feature>
<evidence type="ECO:0000256" key="5">
    <source>
        <dbReference type="ARBA" id="ARBA00022801"/>
    </source>
</evidence>
<dbReference type="AlphaFoldDB" id="A0A9D1NUT8"/>
<evidence type="ECO:0000313" key="12">
    <source>
        <dbReference type="EMBL" id="HIV12696.1"/>
    </source>
</evidence>
<reference evidence="12" key="1">
    <citation type="submission" date="2020-10" db="EMBL/GenBank/DDBJ databases">
        <authorList>
            <person name="Gilroy R."/>
        </authorList>
    </citation>
    <scope>NUCLEOTIDE SEQUENCE</scope>
    <source>
        <strain evidence="12">ChiBcec2-4451</strain>
    </source>
</reference>
<dbReference type="PROSITE" id="PS00609">
    <property type="entry name" value="GLYCOSYL_HYDROL_F32"/>
    <property type="match status" value="1"/>
</dbReference>
<dbReference type="InterPro" id="IPR051214">
    <property type="entry name" value="GH32_Enzymes"/>
</dbReference>
<keyword evidence="9" id="KW-0119">Carbohydrate metabolism</keyword>
<dbReference type="CDD" id="cd08996">
    <property type="entry name" value="GH32_FFase"/>
    <property type="match status" value="1"/>
</dbReference>
<evidence type="ECO:0000256" key="8">
    <source>
        <dbReference type="RuleBase" id="RU362110"/>
    </source>
</evidence>
<dbReference type="InterPro" id="IPR023296">
    <property type="entry name" value="Glyco_hydro_beta-prop_sf"/>
</dbReference>
<keyword evidence="6 8" id="KW-0326">Glycosidase</keyword>
<dbReference type="InterPro" id="IPR018053">
    <property type="entry name" value="Glyco_hydro_32_AS"/>
</dbReference>
<dbReference type="PANTHER" id="PTHR43101:SF1">
    <property type="entry name" value="BETA-FRUCTOSIDASE"/>
    <property type="match status" value="1"/>
</dbReference>
<comment type="catalytic activity">
    <reaction evidence="8">
        <text>Hydrolysis of terminal non-reducing beta-D-fructofuranoside residues in beta-D-fructofuranosides.</text>
        <dbReference type="EC" id="3.2.1.26"/>
    </reaction>
</comment>
<evidence type="ECO:0000256" key="3">
    <source>
        <dbReference type="ARBA" id="ARBA00012758"/>
    </source>
</evidence>
<dbReference type="SUPFAM" id="SSF49899">
    <property type="entry name" value="Concanavalin A-like lectins/glucanases"/>
    <property type="match status" value="1"/>
</dbReference>
<dbReference type="GO" id="GO:0004564">
    <property type="term" value="F:beta-fructofuranosidase activity"/>
    <property type="evidence" value="ECO:0007669"/>
    <property type="project" value="UniProtKB-EC"/>
</dbReference>
<comment type="function">
    <text evidence="9">Enables the bacterium to metabolize sucrose as a sole carbon source.</text>
</comment>